<keyword evidence="5" id="KW-1185">Reference proteome</keyword>
<protein>
    <submittedName>
        <fullName evidence="4">Alpha/beta hydrolase</fullName>
    </submittedName>
</protein>
<dbReference type="KEGG" id="pbv:AR543_14450"/>
<organism evidence="4 5">
    <name type="scientific">Paenibacillus bovis</name>
    <dbReference type="NCBI Taxonomy" id="1616788"/>
    <lineage>
        <taxon>Bacteria</taxon>
        <taxon>Bacillati</taxon>
        <taxon>Bacillota</taxon>
        <taxon>Bacilli</taxon>
        <taxon>Bacillales</taxon>
        <taxon>Paenibacillaceae</taxon>
        <taxon>Paenibacillus</taxon>
    </lineage>
</organism>
<evidence type="ECO:0000313" key="4">
    <source>
        <dbReference type="EMBL" id="ANF97085.1"/>
    </source>
</evidence>
<evidence type="ECO:0000259" key="3">
    <source>
        <dbReference type="Pfam" id="PF20434"/>
    </source>
</evidence>
<reference evidence="4 5" key="2">
    <citation type="journal article" date="2016" name="Int. J. Syst. Evol. Microbiol.">
        <title>Paenibacillus bovis sp. nov., isolated from raw yak (Bos grunniens) milk.</title>
        <authorList>
            <person name="Gao C."/>
            <person name="Han J."/>
            <person name="Liu Z."/>
            <person name="Xu X."/>
            <person name="Hang F."/>
            <person name="Wu Z."/>
        </authorList>
    </citation>
    <scope>NUCLEOTIDE SEQUENCE [LARGE SCALE GENOMIC DNA]</scope>
    <source>
        <strain evidence="4 5">BD3526</strain>
    </source>
</reference>
<accession>A0A172ZHG9</accession>
<evidence type="ECO:0000256" key="2">
    <source>
        <dbReference type="SAM" id="SignalP"/>
    </source>
</evidence>
<dbReference type="InterPro" id="IPR029058">
    <property type="entry name" value="AB_hydrolase_fold"/>
</dbReference>
<dbReference type="SUPFAM" id="SSF53474">
    <property type="entry name" value="alpha/beta-Hydrolases"/>
    <property type="match status" value="1"/>
</dbReference>
<dbReference type="GO" id="GO:0016787">
    <property type="term" value="F:hydrolase activity"/>
    <property type="evidence" value="ECO:0007669"/>
    <property type="project" value="UniProtKB-KW"/>
</dbReference>
<feature type="chain" id="PRO_5008005903" evidence="2">
    <location>
        <begin position="26"/>
        <end position="692"/>
    </location>
</feature>
<dbReference type="STRING" id="1616788.AR543_14450"/>
<evidence type="ECO:0000313" key="5">
    <source>
        <dbReference type="Proteomes" id="UP000078148"/>
    </source>
</evidence>
<feature type="compositionally biased region" description="Low complexity" evidence="1">
    <location>
        <begin position="505"/>
        <end position="522"/>
    </location>
</feature>
<dbReference type="Pfam" id="PF20434">
    <property type="entry name" value="BD-FAE"/>
    <property type="match status" value="1"/>
</dbReference>
<name>A0A172ZHG9_9BACL</name>
<proteinExistence type="predicted"/>
<keyword evidence="4" id="KW-0378">Hydrolase</keyword>
<dbReference type="AlphaFoldDB" id="A0A172ZHG9"/>
<dbReference type="Proteomes" id="UP000078148">
    <property type="component" value="Chromosome"/>
</dbReference>
<dbReference type="RefSeq" id="WP_064505589.1">
    <property type="nucleotide sequence ID" value="NZ_CP013023.1"/>
</dbReference>
<dbReference type="EMBL" id="CP013023">
    <property type="protein sequence ID" value="ANF97085.1"/>
    <property type="molecule type" value="Genomic_DNA"/>
</dbReference>
<dbReference type="Gene3D" id="3.40.50.1820">
    <property type="entry name" value="alpha/beta hydrolase"/>
    <property type="match status" value="1"/>
</dbReference>
<dbReference type="InterPro" id="IPR048124">
    <property type="entry name" value="Tannase_B"/>
</dbReference>
<feature type="region of interest" description="Disordered" evidence="1">
    <location>
        <begin position="505"/>
        <end position="541"/>
    </location>
</feature>
<keyword evidence="2" id="KW-0732">Signal</keyword>
<gene>
    <name evidence="4" type="ORF">AR543_14450</name>
</gene>
<evidence type="ECO:0000256" key="1">
    <source>
        <dbReference type="SAM" id="MobiDB-lite"/>
    </source>
</evidence>
<sequence>MKAQKWFASLLVSSMLIMPLNSISAASDTTSGQYSLDFSTASYTQKTMTVNGQSITFRAYENVVYVSNPVDTKYEIMNIYVPEQYYEGGTIGSYSADTAPIFFPNSIGGYMPAEPGSPGQGMGGGNNAALLALSKGYVVASPGARGRTTQDESGTYTGKAPAAIVDLKAAVRYLRHNDKIMPGDAEKIISNGTSAGGALSALLGASGNNPDYEPYLQAIGAADERDDIFAVSAYTPITNLDNANAAYEWEFSGINDYSKLEISTDTDYHIQRKTVKGTLTADQIQVSNELSAMFPAYVNSLNLKNANGNALTLDENGEGTFRDYLKSLVISSAQKALDSGTDLSDKSWITISNGKVTDINYDQYVQYLGRMKTPGAFDALDLSAGENQLFGTATTDTQHFTEYAQAHSTVADSTMADATTIKLMNPMNYIGTESTDTSKNWRIRFGTKDSDTANAISAILATTLKNKGYAVDFALPWDVPHSGDYDLQELFTWMADLTGGNAVNSGAASDTSTTSTGGTNAGMPGTPPDENAGSGTDSAVPTISTTATSVTARVTTAVVMVADQKATTNGYNIKGSNYFPLENMAAVLSSTLKRFDVTTGQQSSKIQLTSGQSYTDSYNISTLADSQKAAPIQTAVYLDGKPISISGYTVNGNSYFKMRDIAKALNFNVTWDSASSTLQLDTSSAYQEEVNG</sequence>
<feature type="signal peptide" evidence="2">
    <location>
        <begin position="1"/>
        <end position="25"/>
    </location>
</feature>
<feature type="domain" description="BD-FAE-like" evidence="3">
    <location>
        <begin position="132"/>
        <end position="245"/>
    </location>
</feature>
<reference evidence="5" key="1">
    <citation type="submission" date="2015-10" db="EMBL/GenBank/DDBJ databases">
        <title>Genome of Paenibacillus bovis sp. nov.</title>
        <authorList>
            <person name="Wu Z."/>
            <person name="Gao C."/>
            <person name="Liu Z."/>
            <person name="Zheng H."/>
        </authorList>
    </citation>
    <scope>NUCLEOTIDE SEQUENCE [LARGE SCALE GENOMIC DNA]</scope>
    <source>
        <strain evidence="5">BD3526</strain>
    </source>
</reference>
<dbReference type="InterPro" id="IPR049492">
    <property type="entry name" value="BD-FAE-like_dom"/>
</dbReference>
<dbReference type="NCBIfam" id="NF041556">
    <property type="entry name" value="tannase_B"/>
    <property type="match status" value="1"/>
</dbReference>